<dbReference type="EMBL" id="LR215729">
    <property type="protein sequence ID" value="VEV98843.1"/>
    <property type="molecule type" value="Genomic_DNA"/>
</dbReference>
<dbReference type="RefSeq" id="WP_150549155.1">
    <property type="nucleotide sequence ID" value="NZ_LR215729.2"/>
</dbReference>
<organism evidence="2">
    <name type="scientific">Pseudomonas marincola</name>
    <dbReference type="NCBI Taxonomy" id="437900"/>
    <lineage>
        <taxon>Bacteria</taxon>
        <taxon>Pseudomonadati</taxon>
        <taxon>Pseudomonadota</taxon>
        <taxon>Gammaproteobacteria</taxon>
        <taxon>Pseudomonadales</taxon>
        <taxon>Pseudomonadaceae</taxon>
        <taxon>Pseudomonas</taxon>
    </lineage>
</organism>
<accession>A0A653E8J3</accession>
<protein>
    <submittedName>
        <fullName evidence="2">Disulfide bond formation protein DsbA</fullName>
    </submittedName>
</protein>
<dbReference type="PANTHER" id="PTHR13887">
    <property type="entry name" value="GLUTATHIONE S-TRANSFERASE KAPPA"/>
    <property type="match status" value="1"/>
</dbReference>
<dbReference type="CDD" id="cd03024">
    <property type="entry name" value="DsbA_FrnE"/>
    <property type="match status" value="1"/>
</dbReference>
<dbReference type="AlphaFoldDB" id="A0A653E8J3"/>
<feature type="domain" description="DSBA-like thioredoxin" evidence="1">
    <location>
        <begin position="9"/>
        <end position="208"/>
    </location>
</feature>
<evidence type="ECO:0000259" key="1">
    <source>
        <dbReference type="Pfam" id="PF01323"/>
    </source>
</evidence>
<gene>
    <name evidence="2" type="ORF">PMYSY11_3799</name>
</gene>
<dbReference type="GO" id="GO:0016491">
    <property type="term" value="F:oxidoreductase activity"/>
    <property type="evidence" value="ECO:0007669"/>
    <property type="project" value="InterPro"/>
</dbReference>
<sequence>MSSSTPVLQIDIVSDVMCPWCVIGYKQLAQALQATGTAYEINWQPFELNPQMPAEGQNLREHIKEKYGSTDAESAENRARMTEIGNELGIDFRFSEDMRMHNTFNAHQLLHWAEQGGRKHDLKMALFTAHFTDRRNLSDINVLADIAAEIGLDRAQALAVLQDQRYADEVRGNEQFWVQQQITGVPAVIFNRRHLVTGAQGVANYTSMLKQLSEMQD</sequence>
<evidence type="ECO:0000313" key="2">
    <source>
        <dbReference type="EMBL" id="VEV98843.1"/>
    </source>
</evidence>
<dbReference type="InterPro" id="IPR036249">
    <property type="entry name" value="Thioredoxin-like_sf"/>
</dbReference>
<dbReference type="SUPFAM" id="SSF52833">
    <property type="entry name" value="Thioredoxin-like"/>
    <property type="match status" value="1"/>
</dbReference>
<dbReference type="Gene3D" id="3.40.30.10">
    <property type="entry name" value="Glutaredoxin"/>
    <property type="match status" value="1"/>
</dbReference>
<name>A0A653E8J3_9PSED</name>
<dbReference type="InterPro" id="IPR001853">
    <property type="entry name" value="DSBA-like_thioredoxin_dom"/>
</dbReference>
<dbReference type="PANTHER" id="PTHR13887:SF41">
    <property type="entry name" value="THIOREDOXIN SUPERFAMILY PROTEIN"/>
    <property type="match status" value="1"/>
</dbReference>
<proteinExistence type="predicted"/>
<reference evidence="2" key="1">
    <citation type="submission" date="2019-02" db="EMBL/GenBank/DDBJ databases">
        <authorList>
            <consortium name="Genoscope - CEA"/>
            <person name="William W."/>
        </authorList>
    </citation>
    <scope>NUCLEOTIDE SEQUENCE [LARGE SCALE GENOMIC DNA]</scope>
    <source>
        <strain evidence="2">YSy11</strain>
    </source>
</reference>
<dbReference type="Pfam" id="PF01323">
    <property type="entry name" value="DSBA"/>
    <property type="match status" value="1"/>
</dbReference>